<gene>
    <name evidence="15" type="primary">tfb1m</name>
    <name evidence="15" type="ORF">AVEN_185612_1</name>
</gene>
<dbReference type="NCBIfam" id="TIGR00755">
    <property type="entry name" value="ksgA"/>
    <property type="match status" value="1"/>
</dbReference>
<evidence type="ECO:0000256" key="9">
    <source>
        <dbReference type="ARBA" id="ARBA00023128"/>
    </source>
</evidence>
<dbReference type="FunFam" id="1.10.8.100:FF:000006">
    <property type="entry name" value="rRNA adenine N(6)-methyltransferase"/>
    <property type="match status" value="1"/>
</dbReference>
<dbReference type="Gene3D" id="1.10.8.100">
    <property type="entry name" value="Ribosomal RNA adenine dimethylase-like, domain 2"/>
    <property type="match status" value="1"/>
</dbReference>
<dbReference type="InterPro" id="IPR001737">
    <property type="entry name" value="KsgA/Erm"/>
</dbReference>
<feature type="binding site" evidence="11">
    <location>
        <position position="111"/>
    </location>
    <ligand>
        <name>S-adenosyl-L-methionine</name>
        <dbReference type="ChEBI" id="CHEBI:59789"/>
    </ligand>
</feature>
<keyword evidence="5 11" id="KW-0949">S-adenosyl-L-methionine</keyword>
<comment type="similarity">
    <text evidence="11 12">Belongs to the class I-like SAM-binding methyltransferase superfamily. rRNA adenine N(6)-methyltransferase family.</text>
</comment>
<dbReference type="PANTHER" id="PTHR11727">
    <property type="entry name" value="DIMETHYLADENOSINE TRANSFERASE"/>
    <property type="match status" value="1"/>
</dbReference>
<keyword evidence="16" id="KW-1185">Reference proteome</keyword>
<dbReference type="GO" id="GO:0003723">
    <property type="term" value="F:RNA binding"/>
    <property type="evidence" value="ECO:0007669"/>
    <property type="project" value="UniProtKB-UniRule"/>
</dbReference>
<dbReference type="FunFam" id="3.40.50.150:FF:000109">
    <property type="entry name" value="rRNA adenine N(6)-methyltransferase"/>
    <property type="match status" value="1"/>
</dbReference>
<dbReference type="SUPFAM" id="SSF53335">
    <property type="entry name" value="S-adenosyl-L-methionine-dependent methyltransferases"/>
    <property type="match status" value="1"/>
</dbReference>
<feature type="domain" description="Ribosomal RNA adenine methylase transferase N-terminal" evidence="14">
    <location>
        <begin position="91"/>
        <end position="282"/>
    </location>
</feature>
<evidence type="ECO:0000259" key="14">
    <source>
        <dbReference type="SMART" id="SM00650"/>
    </source>
</evidence>
<dbReference type="GO" id="GO:0000179">
    <property type="term" value="F:rRNA (adenine-N6,N6-)-dimethyltransferase activity"/>
    <property type="evidence" value="ECO:0007669"/>
    <property type="project" value="UniProtKB-UniRule"/>
</dbReference>
<dbReference type="PROSITE" id="PS51689">
    <property type="entry name" value="SAM_RNA_A_N6_MT"/>
    <property type="match status" value="1"/>
</dbReference>
<evidence type="ECO:0000256" key="7">
    <source>
        <dbReference type="ARBA" id="ARBA00022946"/>
    </source>
</evidence>
<feature type="binding site" evidence="11">
    <location>
        <position position="86"/>
    </location>
    <ligand>
        <name>S-adenosyl-L-methionine</name>
        <dbReference type="ChEBI" id="CHEBI:59789"/>
    </ligand>
</feature>
<dbReference type="InterPro" id="IPR023165">
    <property type="entry name" value="rRNA_Ade_diMease-like_C"/>
</dbReference>
<protein>
    <recommendedName>
        <fullName evidence="12">rRNA adenine N(6)-methyltransferase</fullName>
        <ecNumber evidence="12">2.1.1.-</ecNumber>
    </recommendedName>
</protein>
<dbReference type="AlphaFoldDB" id="A0A4Y2QRV1"/>
<dbReference type="Pfam" id="PF00398">
    <property type="entry name" value="RrnaAD"/>
    <property type="match status" value="1"/>
</dbReference>
<evidence type="ECO:0000256" key="2">
    <source>
        <dbReference type="ARBA" id="ARBA00022552"/>
    </source>
</evidence>
<accession>A0A4Y2QRV1</accession>
<organism evidence="15 16">
    <name type="scientific">Araneus ventricosus</name>
    <name type="common">Orbweaver spider</name>
    <name type="synonym">Epeira ventricosa</name>
    <dbReference type="NCBI Taxonomy" id="182803"/>
    <lineage>
        <taxon>Eukaryota</taxon>
        <taxon>Metazoa</taxon>
        <taxon>Ecdysozoa</taxon>
        <taxon>Arthropoda</taxon>
        <taxon>Chelicerata</taxon>
        <taxon>Arachnida</taxon>
        <taxon>Araneae</taxon>
        <taxon>Araneomorphae</taxon>
        <taxon>Entelegynae</taxon>
        <taxon>Araneoidea</taxon>
        <taxon>Araneidae</taxon>
        <taxon>Araneus</taxon>
    </lineage>
</organism>
<keyword evidence="10" id="KW-0804">Transcription</keyword>
<feature type="binding site" evidence="11">
    <location>
        <position position="159"/>
    </location>
    <ligand>
        <name>S-adenosyl-L-methionine</name>
        <dbReference type="ChEBI" id="CHEBI:59789"/>
    </ligand>
</feature>
<reference evidence="15 16" key="1">
    <citation type="journal article" date="2019" name="Sci. Rep.">
        <title>Orb-weaving spider Araneus ventricosus genome elucidates the spidroin gene catalogue.</title>
        <authorList>
            <person name="Kono N."/>
            <person name="Nakamura H."/>
            <person name="Ohtoshi R."/>
            <person name="Moran D.A.P."/>
            <person name="Shinohara A."/>
            <person name="Yoshida Y."/>
            <person name="Fujiwara M."/>
            <person name="Mori M."/>
            <person name="Tomita M."/>
            <person name="Arakawa K."/>
        </authorList>
    </citation>
    <scope>NUCLEOTIDE SEQUENCE [LARGE SCALE GENOMIC DNA]</scope>
</reference>
<dbReference type="Proteomes" id="UP000499080">
    <property type="component" value="Unassembled WGS sequence"/>
</dbReference>
<comment type="caution">
    <text evidence="15">The sequence shown here is derived from an EMBL/GenBank/DDBJ whole genome shotgun (WGS) entry which is preliminary data.</text>
</comment>
<keyword evidence="9" id="KW-0496">Mitochondrion</keyword>
<evidence type="ECO:0000256" key="11">
    <source>
        <dbReference type="PROSITE-ProRule" id="PRU01026"/>
    </source>
</evidence>
<keyword evidence="6 11" id="KW-0694">RNA-binding</keyword>
<dbReference type="OrthoDB" id="16079at2759"/>
<keyword evidence="2 12" id="KW-0698">rRNA processing</keyword>
<keyword evidence="3 11" id="KW-0489">Methyltransferase</keyword>
<dbReference type="GO" id="GO:0006391">
    <property type="term" value="P:transcription initiation at mitochondrial promoter"/>
    <property type="evidence" value="ECO:0007669"/>
    <property type="project" value="TreeGrafter"/>
</dbReference>
<dbReference type="GO" id="GO:0005759">
    <property type="term" value="C:mitochondrial matrix"/>
    <property type="evidence" value="ECO:0007669"/>
    <property type="project" value="TreeGrafter"/>
</dbReference>
<dbReference type="InterPro" id="IPR020598">
    <property type="entry name" value="rRNA_Ade_methylase_Trfase_N"/>
</dbReference>
<evidence type="ECO:0000256" key="12">
    <source>
        <dbReference type="RuleBase" id="RU362106"/>
    </source>
</evidence>
<name>A0A4Y2QRV1_ARAVE</name>
<dbReference type="EMBL" id="BGPR01014623">
    <property type="protein sequence ID" value="GBN65990.1"/>
    <property type="molecule type" value="Genomic_DNA"/>
</dbReference>
<evidence type="ECO:0000256" key="13">
    <source>
        <dbReference type="SAM" id="MobiDB-lite"/>
    </source>
</evidence>
<dbReference type="CDD" id="cd02440">
    <property type="entry name" value="AdoMet_MTases"/>
    <property type="match status" value="1"/>
</dbReference>
<dbReference type="EC" id="2.1.1.-" evidence="12"/>
<dbReference type="InterPro" id="IPR029063">
    <property type="entry name" value="SAM-dependent_MTases_sf"/>
</dbReference>
<keyword evidence="8" id="KW-0805">Transcription regulation</keyword>
<feature type="region of interest" description="Disordered" evidence="13">
    <location>
        <begin position="380"/>
        <end position="403"/>
    </location>
</feature>
<evidence type="ECO:0000256" key="1">
    <source>
        <dbReference type="ARBA" id="ARBA00004173"/>
    </source>
</evidence>
<evidence type="ECO:0000313" key="16">
    <source>
        <dbReference type="Proteomes" id="UP000499080"/>
    </source>
</evidence>
<dbReference type="InterPro" id="IPR011530">
    <property type="entry name" value="rRNA_adenine_dimethylase"/>
</dbReference>
<evidence type="ECO:0000256" key="3">
    <source>
        <dbReference type="ARBA" id="ARBA00022603"/>
    </source>
</evidence>
<dbReference type="GO" id="GO:0034246">
    <property type="term" value="F:mitochondrial transcription factor activity"/>
    <property type="evidence" value="ECO:0007669"/>
    <property type="project" value="TreeGrafter"/>
</dbReference>
<evidence type="ECO:0000256" key="4">
    <source>
        <dbReference type="ARBA" id="ARBA00022679"/>
    </source>
</evidence>
<dbReference type="SMART" id="SM00650">
    <property type="entry name" value="rADc"/>
    <property type="match status" value="1"/>
</dbReference>
<evidence type="ECO:0000256" key="6">
    <source>
        <dbReference type="ARBA" id="ARBA00022884"/>
    </source>
</evidence>
<evidence type="ECO:0000256" key="10">
    <source>
        <dbReference type="ARBA" id="ARBA00023163"/>
    </source>
</evidence>
<feature type="binding site" evidence="11">
    <location>
        <position position="84"/>
    </location>
    <ligand>
        <name>S-adenosyl-L-methionine</name>
        <dbReference type="ChEBI" id="CHEBI:59789"/>
    </ligand>
</feature>
<evidence type="ECO:0000313" key="15">
    <source>
        <dbReference type="EMBL" id="GBN65990.1"/>
    </source>
</evidence>
<feature type="binding site" evidence="11">
    <location>
        <position position="133"/>
    </location>
    <ligand>
        <name>S-adenosyl-L-methionine</name>
        <dbReference type="ChEBI" id="CHEBI:59789"/>
    </ligand>
</feature>
<dbReference type="Gene3D" id="3.40.50.150">
    <property type="entry name" value="Vaccinia Virus protein VP39"/>
    <property type="match status" value="1"/>
</dbReference>
<comment type="subcellular location">
    <subcellularLocation>
        <location evidence="1">Mitochondrion</location>
    </subcellularLocation>
</comment>
<dbReference type="PANTHER" id="PTHR11727:SF17">
    <property type="entry name" value="DIMETHYLADENOSINE TRANSFERASE 1, MITOCHONDRIAL"/>
    <property type="match status" value="1"/>
</dbReference>
<evidence type="ECO:0000256" key="5">
    <source>
        <dbReference type="ARBA" id="ARBA00022691"/>
    </source>
</evidence>
<keyword evidence="7" id="KW-0809">Transit peptide</keyword>
<feature type="binding site" evidence="11">
    <location>
        <position position="189"/>
    </location>
    <ligand>
        <name>S-adenosyl-L-methionine</name>
        <dbReference type="ChEBI" id="CHEBI:59789"/>
    </ligand>
</feature>
<evidence type="ECO:0000256" key="8">
    <source>
        <dbReference type="ARBA" id="ARBA00023015"/>
    </source>
</evidence>
<proteinExistence type="inferred from homology"/>
<keyword evidence="4 11" id="KW-0808">Transferase</keyword>
<sequence>MCPDESIALRDMKFGTQDSIRNRTFCSKMVRLSIFRLAETLLKEVAAASTPAVDSALQRLPPLPSPRDLLKLYKIRAQRHLSQNFLLDFRLNNKIVTKTGNIQNCYVCEVGPGPGNITRSILQNGAKHVIVIEKDRRFLPSLELLADASGGRMKIILADIMDIDLENILPRTLACEWKMLPPPLFIIGNLPFNISTPLIIKWLRHCSKHTGPFIHGRTRLTLTFQKEVALRMIADADSESRSRLSIMCQYLCNVKHLFNIPGTAFFPKPEVDVAVVKFTPRIRPLIDQPFELVEKVVSTIFHHRQKFCRYGIVNLFPPNRPQLVEEMINKSKVNPEKRSFNLEMEEFRALCNAYNDICQNNKGIFEYNYLIHKKKYSMFDEEDEHDSPQTDVNVESGLEDHKM</sequence>